<name>A0A7X6DQN0_9BACT</name>
<dbReference type="CDD" id="cd06223">
    <property type="entry name" value="PRTases_typeI"/>
    <property type="match status" value="1"/>
</dbReference>
<dbReference type="GO" id="GO:0009156">
    <property type="term" value="P:ribonucleoside monophosphate biosynthetic process"/>
    <property type="evidence" value="ECO:0007669"/>
    <property type="project" value="InterPro"/>
</dbReference>
<comment type="pathway">
    <text evidence="10">Metabolic intermediate biosynthesis; 5-phospho-alpha-D-ribose 1-diphosphate biosynthesis; 5-phospho-alpha-D-ribose 1-diphosphate from D-ribose 5-phosphate (route I): step 1/1.</text>
</comment>
<keyword evidence="6 10" id="KW-0418">Kinase</keyword>
<evidence type="ECO:0000256" key="8">
    <source>
        <dbReference type="ARBA" id="ARBA00022842"/>
    </source>
</evidence>
<comment type="subunit">
    <text evidence="10">Homohexamer.</text>
</comment>
<feature type="binding site" evidence="10">
    <location>
        <begin position="37"/>
        <end position="39"/>
    </location>
    <ligand>
        <name>ATP</name>
        <dbReference type="ChEBI" id="CHEBI:30616"/>
    </ligand>
</feature>
<evidence type="ECO:0000256" key="3">
    <source>
        <dbReference type="ARBA" id="ARBA00022723"/>
    </source>
</evidence>
<dbReference type="NCBIfam" id="NF002320">
    <property type="entry name" value="PRK01259.1"/>
    <property type="match status" value="1"/>
</dbReference>
<dbReference type="EC" id="2.7.6.1" evidence="10"/>
<keyword evidence="8 10" id="KW-0460">Magnesium</keyword>
<dbReference type="Gene3D" id="3.40.50.2020">
    <property type="match status" value="2"/>
</dbReference>
<feature type="binding site" evidence="10">
    <location>
        <position position="130"/>
    </location>
    <ligand>
        <name>Mg(2+)</name>
        <dbReference type="ChEBI" id="CHEBI:18420"/>
    </ligand>
</feature>
<dbReference type="HAMAP" id="MF_00583_B">
    <property type="entry name" value="RibP_PPkinase_B"/>
    <property type="match status" value="1"/>
</dbReference>
<accession>A0A7X6DQN0</accession>
<keyword evidence="1 10" id="KW-0963">Cytoplasm</keyword>
<evidence type="ECO:0000313" key="13">
    <source>
        <dbReference type="Proteomes" id="UP000534783"/>
    </source>
</evidence>
<evidence type="ECO:0000256" key="10">
    <source>
        <dbReference type="HAMAP-Rule" id="MF_00583"/>
    </source>
</evidence>
<dbReference type="InterPro" id="IPR029099">
    <property type="entry name" value="Pribosyltran_N"/>
</dbReference>
<evidence type="ECO:0000256" key="2">
    <source>
        <dbReference type="ARBA" id="ARBA00022679"/>
    </source>
</evidence>
<protein>
    <recommendedName>
        <fullName evidence="10">Ribose-phosphate pyrophosphokinase</fullName>
        <shortName evidence="10">RPPK</shortName>
        <ecNumber evidence="10">2.7.6.1</ecNumber>
    </recommendedName>
    <alternativeName>
        <fullName evidence="10">5-phospho-D-ribosyl alpha-1-diphosphate synthase</fullName>
    </alternativeName>
    <alternativeName>
        <fullName evidence="10">Phosphoribosyl diphosphate synthase</fullName>
    </alternativeName>
    <alternativeName>
        <fullName evidence="10">Phosphoribosyl pyrophosphate synthase</fullName>
        <shortName evidence="10">P-Rib-PP synthase</shortName>
        <shortName evidence="10">PRPP synthase</shortName>
        <shortName evidence="10">PRPPase</shortName>
    </alternativeName>
</protein>
<dbReference type="InterPro" id="IPR000842">
    <property type="entry name" value="PRib_PP_synth_CS"/>
</dbReference>
<keyword evidence="2 10" id="KW-0808">Transferase</keyword>
<dbReference type="InterPro" id="IPR029057">
    <property type="entry name" value="PRTase-like"/>
</dbReference>
<keyword evidence="7 10" id="KW-0067">ATP-binding</keyword>
<evidence type="ECO:0000256" key="4">
    <source>
        <dbReference type="ARBA" id="ARBA00022727"/>
    </source>
</evidence>
<dbReference type="InterPro" id="IPR000836">
    <property type="entry name" value="PRTase_dom"/>
</dbReference>
<evidence type="ECO:0000259" key="11">
    <source>
        <dbReference type="Pfam" id="PF13793"/>
    </source>
</evidence>
<dbReference type="SUPFAM" id="SSF53271">
    <property type="entry name" value="PRTase-like"/>
    <property type="match status" value="1"/>
</dbReference>
<comment type="cofactor">
    <cofactor evidence="10">
        <name>Mg(2+)</name>
        <dbReference type="ChEBI" id="CHEBI:18420"/>
    </cofactor>
    <text evidence="10">Binds 2 Mg(2+) ions per subunit.</text>
</comment>
<dbReference type="SMART" id="SM01400">
    <property type="entry name" value="Pribosyltran_N"/>
    <property type="match status" value="1"/>
</dbReference>
<dbReference type="FunFam" id="3.40.50.2020:FF:000007">
    <property type="entry name" value="Ribose-phosphate pyrophosphokinase"/>
    <property type="match status" value="1"/>
</dbReference>
<comment type="caution">
    <text evidence="12">The sequence shown here is derived from an EMBL/GenBank/DDBJ whole genome shotgun (WGS) entry which is preliminary data.</text>
</comment>
<feature type="active site" evidence="10">
    <location>
        <position position="192"/>
    </location>
</feature>
<evidence type="ECO:0000256" key="5">
    <source>
        <dbReference type="ARBA" id="ARBA00022741"/>
    </source>
</evidence>
<feature type="domain" description="Ribose-phosphate pyrophosphokinase N-terminal" evidence="11">
    <location>
        <begin position="4"/>
        <end position="120"/>
    </location>
</feature>
<evidence type="ECO:0000256" key="9">
    <source>
        <dbReference type="ARBA" id="ARBA00049535"/>
    </source>
</evidence>
<keyword evidence="13" id="KW-1185">Reference proteome</keyword>
<dbReference type="GO" id="GO:0004749">
    <property type="term" value="F:ribose phosphate diphosphokinase activity"/>
    <property type="evidence" value="ECO:0007669"/>
    <property type="project" value="UniProtKB-UniRule"/>
</dbReference>
<comment type="function">
    <text evidence="10">Involved in the biosynthesis of the central metabolite phospho-alpha-D-ribosyl-1-pyrophosphate (PRPP) via the transfer of pyrophosphoryl group from ATP to 1-hydroxyl of ribose-5-phosphate (Rib-5-P).</text>
</comment>
<dbReference type="GO" id="GO:0006015">
    <property type="term" value="P:5-phosphoribose 1-diphosphate biosynthetic process"/>
    <property type="evidence" value="ECO:0007669"/>
    <property type="project" value="UniProtKB-UniRule"/>
</dbReference>
<comment type="similarity">
    <text evidence="10">Belongs to the ribose-phosphate pyrophosphokinase family. Class I subfamily.</text>
</comment>
<dbReference type="GO" id="GO:0006164">
    <property type="term" value="P:purine nucleotide biosynthetic process"/>
    <property type="evidence" value="ECO:0007669"/>
    <property type="project" value="TreeGrafter"/>
</dbReference>
<comment type="catalytic activity">
    <reaction evidence="9 10">
        <text>D-ribose 5-phosphate + ATP = 5-phospho-alpha-D-ribose 1-diphosphate + AMP + H(+)</text>
        <dbReference type="Rhea" id="RHEA:15609"/>
        <dbReference type="ChEBI" id="CHEBI:15378"/>
        <dbReference type="ChEBI" id="CHEBI:30616"/>
        <dbReference type="ChEBI" id="CHEBI:58017"/>
        <dbReference type="ChEBI" id="CHEBI:78346"/>
        <dbReference type="ChEBI" id="CHEBI:456215"/>
        <dbReference type="EC" id="2.7.6.1"/>
    </reaction>
</comment>
<dbReference type="UniPathway" id="UPA00087">
    <property type="reaction ID" value="UER00172"/>
</dbReference>
<evidence type="ECO:0000256" key="7">
    <source>
        <dbReference type="ARBA" id="ARBA00022840"/>
    </source>
</evidence>
<dbReference type="PANTHER" id="PTHR10210:SF41">
    <property type="entry name" value="RIBOSE-PHOSPHATE PYROPHOSPHOKINASE 1, CHLOROPLASTIC"/>
    <property type="match status" value="1"/>
</dbReference>
<dbReference type="PANTHER" id="PTHR10210">
    <property type="entry name" value="RIBOSE-PHOSPHATE DIPHOSPHOKINASE FAMILY MEMBER"/>
    <property type="match status" value="1"/>
</dbReference>
<feature type="binding site" evidence="10">
    <location>
        <position position="194"/>
    </location>
    <ligand>
        <name>D-ribose 5-phosphate</name>
        <dbReference type="ChEBI" id="CHEBI:78346"/>
    </ligand>
</feature>
<dbReference type="InterPro" id="IPR005946">
    <property type="entry name" value="Rib-P_diPkinase"/>
</dbReference>
<organism evidence="12 13">
    <name type="scientific">Candidatus Manganitrophus noduliformans</name>
    <dbReference type="NCBI Taxonomy" id="2606439"/>
    <lineage>
        <taxon>Bacteria</taxon>
        <taxon>Pseudomonadati</taxon>
        <taxon>Nitrospirota</taxon>
        <taxon>Nitrospiria</taxon>
        <taxon>Candidatus Troglogloeales</taxon>
        <taxon>Candidatus Manganitrophaceae</taxon>
        <taxon>Candidatus Manganitrophus</taxon>
    </lineage>
</organism>
<dbReference type="Proteomes" id="UP000534783">
    <property type="component" value="Unassembled WGS sequence"/>
</dbReference>
<feature type="binding site" evidence="10">
    <location>
        <position position="218"/>
    </location>
    <ligand>
        <name>D-ribose 5-phosphate</name>
        <dbReference type="ChEBI" id="CHEBI:78346"/>
    </ligand>
</feature>
<sequence length="312" mass="33899">MRRLKLFSGNSNPVLTKEICDYLGISLGHAVVSTFSDGEIFIKIDENVRGSDVFVVQSTSEPVNNHIMELLILIDALRRASAEKITAVIPYYGYARQDRKDQPRVPITAKVVADLIATAGADRVLTIDLHAGQIQGFFNIPVDHLYATPVLLDYFRKKKFNDLVVVSPDAGGVERARAFAKRLNVGLAIIDKRREGPNRTKIMNIIGDVVGRDILILDDMIDTAGTIAQAAAAIKTKGAARIVAGCTHPVLSGPALQRLSEAPIDEIVVTNTIPLKGKDQICKKITVLSIASLIGEAIKRIHEEASVSSLFV</sequence>
<dbReference type="GO" id="GO:0000287">
    <property type="term" value="F:magnesium ion binding"/>
    <property type="evidence" value="ECO:0007669"/>
    <property type="project" value="UniProtKB-UniRule"/>
</dbReference>
<evidence type="ECO:0000256" key="1">
    <source>
        <dbReference type="ARBA" id="ARBA00022490"/>
    </source>
</evidence>
<dbReference type="PROSITE" id="PS00114">
    <property type="entry name" value="PRPP_SYNTHASE"/>
    <property type="match status" value="1"/>
</dbReference>
<dbReference type="GO" id="GO:0005737">
    <property type="term" value="C:cytoplasm"/>
    <property type="evidence" value="ECO:0007669"/>
    <property type="project" value="UniProtKB-SubCell"/>
</dbReference>
<feature type="binding site" evidence="10">
    <location>
        <begin position="222"/>
        <end position="226"/>
    </location>
    <ligand>
        <name>D-ribose 5-phosphate</name>
        <dbReference type="ChEBI" id="CHEBI:78346"/>
    </ligand>
</feature>
<dbReference type="AlphaFoldDB" id="A0A7X6DQN0"/>
<dbReference type="FunFam" id="3.40.50.2020:FF:000002">
    <property type="entry name" value="Ribose-phosphate pyrophosphokinase"/>
    <property type="match status" value="1"/>
</dbReference>
<keyword evidence="3 10" id="KW-0479">Metal-binding</keyword>
<keyword evidence="4 10" id="KW-0545">Nucleotide biosynthesis</keyword>
<dbReference type="GO" id="GO:0016301">
    <property type="term" value="F:kinase activity"/>
    <property type="evidence" value="ECO:0007669"/>
    <property type="project" value="UniProtKB-KW"/>
</dbReference>
<dbReference type="InterPro" id="IPR037515">
    <property type="entry name" value="Rib-P_diPkinase_bac"/>
</dbReference>
<reference evidence="12 13" key="1">
    <citation type="journal article" date="2020" name="Nature">
        <title>Bacterial chemolithoautotrophy via manganese oxidation.</title>
        <authorList>
            <person name="Yu H."/>
            <person name="Leadbetter J.R."/>
        </authorList>
    </citation>
    <scope>NUCLEOTIDE SEQUENCE [LARGE SCALE GENOMIC DNA]</scope>
    <source>
        <strain evidence="12 13">Mn-1</strain>
    </source>
</reference>
<feature type="binding site" evidence="10">
    <location>
        <begin position="96"/>
        <end position="97"/>
    </location>
    <ligand>
        <name>ATP</name>
        <dbReference type="ChEBI" id="CHEBI:30616"/>
    </ligand>
</feature>
<proteinExistence type="inferred from homology"/>
<dbReference type="Pfam" id="PF14572">
    <property type="entry name" value="Pribosyl_synth"/>
    <property type="match status" value="1"/>
</dbReference>
<keyword evidence="5 10" id="KW-0547">Nucleotide-binding</keyword>
<comment type="subcellular location">
    <subcellularLocation>
        <location evidence="10">Cytoplasm</location>
    </subcellularLocation>
</comment>
<feature type="binding site" evidence="10">
    <location>
        <position position="169"/>
    </location>
    <ligand>
        <name>Mg(2+)</name>
        <dbReference type="ChEBI" id="CHEBI:18420"/>
    </ligand>
</feature>
<dbReference type="Pfam" id="PF13793">
    <property type="entry name" value="Pribosyltran_N"/>
    <property type="match status" value="1"/>
</dbReference>
<gene>
    <name evidence="10" type="primary">prs</name>
    <name evidence="12" type="ORF">MNODULE_12520</name>
</gene>
<evidence type="ECO:0000256" key="6">
    <source>
        <dbReference type="ARBA" id="ARBA00022777"/>
    </source>
</evidence>
<dbReference type="NCBIfam" id="TIGR01251">
    <property type="entry name" value="ribP_PPkin"/>
    <property type="match status" value="1"/>
</dbReference>
<dbReference type="GO" id="GO:0002189">
    <property type="term" value="C:ribose phosphate diphosphokinase complex"/>
    <property type="evidence" value="ECO:0007669"/>
    <property type="project" value="TreeGrafter"/>
</dbReference>
<dbReference type="RefSeq" id="WP_168060311.1">
    <property type="nucleotide sequence ID" value="NZ_VTOW01000002.1"/>
</dbReference>
<evidence type="ECO:0000313" key="12">
    <source>
        <dbReference type="EMBL" id="NKE71565.1"/>
    </source>
</evidence>
<dbReference type="GO" id="GO:0005524">
    <property type="term" value="F:ATP binding"/>
    <property type="evidence" value="ECO:0007669"/>
    <property type="project" value="UniProtKB-KW"/>
</dbReference>
<dbReference type="EMBL" id="VTOW01000002">
    <property type="protein sequence ID" value="NKE71565.1"/>
    <property type="molecule type" value="Genomic_DNA"/>
</dbReference>